<organism evidence="3 4">
    <name type="scientific">Sinorhizobium medicae</name>
    <dbReference type="NCBI Taxonomy" id="110321"/>
    <lineage>
        <taxon>Bacteria</taxon>
        <taxon>Pseudomonadati</taxon>
        <taxon>Pseudomonadota</taxon>
        <taxon>Alphaproteobacteria</taxon>
        <taxon>Hyphomicrobiales</taxon>
        <taxon>Rhizobiaceae</taxon>
        <taxon>Sinorhizobium/Ensifer group</taxon>
        <taxon>Sinorhizobium</taxon>
    </lineage>
</organism>
<keyword evidence="2" id="KW-1133">Transmembrane helix</keyword>
<sequence length="406" mass="45145">MHRKKRRTVLQSRAESRSRLCPFRSVYRSARLAQIGAGAEIHDLLTVSRQSQRMEKRGISIIGMILRLAVLLGLTFAAANARAGEVEPWKERRNAIIVDAYELNSIDWEAMLKDKRIAGFIAKASDGLPESFTCTGDHGGDTVAHCRTMWRKYAVSRELYQTRRLIARSHGLLWGAYHLARPGNPVDQANHFIDYADPRDDELMVLDIEGIDPEKYMSLEDAAIFAGHVKARTGRYPVLYTNHATAKHIAANRFEHRLLSRLPLWYARYKPDIRNVFPMGNWEGYALWQFSSAHNCGKKRCPYRVPGTLNDIDVNVAAMSASALKSVWPHGALLAEKAPVVTFIASATAGMAPALDAKAVAVLKQPLLISRAEAESGSGARADTTVTGSIAVRAAEARLPYQSERR</sequence>
<evidence type="ECO:0000313" key="4">
    <source>
        <dbReference type="Proteomes" id="UP001190825"/>
    </source>
</evidence>
<keyword evidence="2" id="KW-0472">Membrane</keyword>
<dbReference type="PROSITE" id="PS51904">
    <property type="entry name" value="GLYCOSYL_HYDROL_F25_2"/>
    <property type="match status" value="1"/>
</dbReference>
<dbReference type="GO" id="GO:0016787">
    <property type="term" value="F:hydrolase activity"/>
    <property type="evidence" value="ECO:0007669"/>
    <property type="project" value="UniProtKB-KW"/>
</dbReference>
<evidence type="ECO:0000313" key="3">
    <source>
        <dbReference type="EMBL" id="PLU01463.1"/>
    </source>
</evidence>
<dbReference type="InterPro" id="IPR002053">
    <property type="entry name" value="Glyco_hydro_25"/>
</dbReference>
<keyword evidence="3" id="KW-0378">Hydrolase</keyword>
<name>A0ABX4TJF2_9HYPH</name>
<feature type="transmembrane region" description="Helical" evidence="2">
    <location>
        <begin position="58"/>
        <end position="79"/>
    </location>
</feature>
<reference evidence="3 4" key="1">
    <citation type="journal article" date="2018" name="FEMS Microbiol. Ecol.">
        <title>Co-invading symbiotic mutualists of Medicago polymorpha retain high ancestral diversity and contain diverse accessory genomes.</title>
        <authorList>
            <person name="Porter S.S."/>
            <person name="Faber-Hammond J.J."/>
            <person name="Friesen M.L."/>
        </authorList>
    </citation>
    <scope>NUCLEOTIDE SEQUENCE [LARGE SCALE GENOMIC DNA]</scope>
    <source>
        <strain evidence="3 4">Str16</strain>
    </source>
</reference>
<dbReference type="CDD" id="cd00599">
    <property type="entry name" value="GH25_muramidase"/>
    <property type="match status" value="1"/>
</dbReference>
<dbReference type="Pfam" id="PF01183">
    <property type="entry name" value="Glyco_hydro_25"/>
    <property type="match status" value="1"/>
</dbReference>
<dbReference type="InterPro" id="IPR017853">
    <property type="entry name" value="GH"/>
</dbReference>
<evidence type="ECO:0000256" key="2">
    <source>
        <dbReference type="SAM" id="Phobius"/>
    </source>
</evidence>
<dbReference type="PANTHER" id="PTHR34135">
    <property type="entry name" value="LYSOZYME"/>
    <property type="match status" value="1"/>
</dbReference>
<comment type="similarity">
    <text evidence="1">Belongs to the glycosyl hydrolase 25 family.</text>
</comment>
<dbReference type="Proteomes" id="UP001190825">
    <property type="component" value="Unassembled WGS sequence"/>
</dbReference>
<accession>A0ABX4TJF2</accession>
<keyword evidence="4" id="KW-1185">Reference proteome</keyword>
<protein>
    <submittedName>
        <fullName evidence="3">Glycoside hydrolase family 25</fullName>
    </submittedName>
</protein>
<dbReference type="Gene3D" id="3.20.20.80">
    <property type="entry name" value="Glycosidases"/>
    <property type="match status" value="1"/>
</dbReference>
<dbReference type="EMBL" id="NBUC01000093">
    <property type="protein sequence ID" value="PLU01463.1"/>
    <property type="molecule type" value="Genomic_DNA"/>
</dbReference>
<gene>
    <name evidence="3" type="ORF">BMJ33_18890</name>
</gene>
<keyword evidence="2" id="KW-0812">Transmembrane</keyword>
<evidence type="ECO:0000256" key="1">
    <source>
        <dbReference type="ARBA" id="ARBA00010646"/>
    </source>
</evidence>
<comment type="caution">
    <text evidence="3">The sequence shown here is derived from an EMBL/GenBank/DDBJ whole genome shotgun (WGS) entry which is preliminary data.</text>
</comment>
<dbReference type="SUPFAM" id="SSF51445">
    <property type="entry name" value="(Trans)glycosidases"/>
    <property type="match status" value="1"/>
</dbReference>
<proteinExistence type="inferred from homology"/>
<dbReference type="PANTHER" id="PTHR34135:SF2">
    <property type="entry name" value="LYSOZYME"/>
    <property type="match status" value="1"/>
</dbReference>